<accession>B0BQ44</accession>
<proteinExistence type="predicted"/>
<dbReference type="AlphaFoldDB" id="B0BQ44"/>
<evidence type="ECO:0000313" key="3">
    <source>
        <dbReference type="Proteomes" id="UP000008547"/>
    </source>
</evidence>
<dbReference type="PANTHER" id="PTHR12461:SF105">
    <property type="entry name" value="HYPOXIA-INDUCIBLE FACTOR 1-ALPHA INHIBITOR"/>
    <property type="match status" value="1"/>
</dbReference>
<evidence type="ECO:0000259" key="1">
    <source>
        <dbReference type="PROSITE" id="PS51184"/>
    </source>
</evidence>
<organism evidence="2 3">
    <name type="scientific">Actinobacillus pleuropneumoniae serotype 3 (strain JL03)</name>
    <dbReference type="NCBI Taxonomy" id="434271"/>
    <lineage>
        <taxon>Bacteria</taxon>
        <taxon>Pseudomonadati</taxon>
        <taxon>Pseudomonadota</taxon>
        <taxon>Gammaproteobacteria</taxon>
        <taxon>Pasteurellales</taxon>
        <taxon>Pasteurellaceae</taxon>
        <taxon>Actinobacillus</taxon>
    </lineage>
</organism>
<dbReference type="PANTHER" id="PTHR12461">
    <property type="entry name" value="HYPOXIA-INDUCIBLE FACTOR 1 ALPHA INHIBITOR-RELATED"/>
    <property type="match status" value="1"/>
</dbReference>
<dbReference type="Proteomes" id="UP000008547">
    <property type="component" value="Chromosome"/>
</dbReference>
<gene>
    <name evidence="2" type="ordered locus">APJL_1123</name>
</gene>
<dbReference type="InterPro" id="IPR003347">
    <property type="entry name" value="JmjC_dom"/>
</dbReference>
<evidence type="ECO:0000313" key="2">
    <source>
        <dbReference type="EMBL" id="ABY69679.1"/>
    </source>
</evidence>
<dbReference type="Pfam" id="PF08007">
    <property type="entry name" value="JmjC_2"/>
    <property type="match status" value="1"/>
</dbReference>
<dbReference type="Gene3D" id="2.60.120.650">
    <property type="entry name" value="Cupin"/>
    <property type="match status" value="1"/>
</dbReference>
<dbReference type="SMART" id="SM00558">
    <property type="entry name" value="JmjC"/>
    <property type="match status" value="1"/>
</dbReference>
<dbReference type="KEGG" id="apj:APJL_1123"/>
<reference evidence="2 3" key="1">
    <citation type="journal article" date="2008" name="PLoS ONE">
        <title>Genome biology of Actinobacillus pleuropneumoniae JL03, an isolate of serotype 3 prevalent in China.</title>
        <authorList>
            <person name="Xu Z."/>
            <person name="Zhou Y."/>
            <person name="Li L."/>
            <person name="Zhou R."/>
            <person name="Xiao S."/>
            <person name="Wan Y."/>
            <person name="Zhang S."/>
            <person name="Wang K."/>
            <person name="Li W."/>
            <person name="Li L."/>
            <person name="Jin H."/>
            <person name="Kang M."/>
            <person name="Dalai B."/>
            <person name="Li T."/>
            <person name="Liu L."/>
            <person name="Cheng Y."/>
            <person name="Zhang L."/>
            <person name="Xu T."/>
            <person name="Zheng H."/>
            <person name="Pu S."/>
            <person name="Wang B."/>
            <person name="Gu W."/>
            <person name="Zhang X.L."/>
            <person name="Zhu G.-F."/>
            <person name="Wang S."/>
            <person name="Zhao G.-P."/>
            <person name="Chen H."/>
        </authorList>
    </citation>
    <scope>NUCLEOTIDE SEQUENCE [LARGE SCALE GENOMIC DNA]</scope>
    <source>
        <strain evidence="2 3">JL03</strain>
    </source>
</reference>
<sequence>MVVIIIIKDNILINFSLSYEKFKYEFFEKKPLVIKGAIRNKDLLSWNEINEIFPRCKLIGEEEIKVMYKGKKVPKEYYVESYNDLGTLRYKFKEEELYCLMRDGATLIANGIVNEPAIDIFSQEIAKFTKCHIFSSLYVAFNTQRSFKIHWDSRDIFAIQMQGRKRWIIHSPTFKDPLFMHRSKDMPEYFPNKDDVYIDILLEAGDILYLPRGWWHDPIPVGEETVHLAVGVFPPYTNDYLSWVTENIVKNEIARKSLSSSEKNDEIISLLSAEVADFINNKDNFNIFLESFYDKKRIEKSLNLEIFANHNFSEFKGNEKISFPIKNDYYMKSNKVISNGYKISIEGKFKEILDCLYFSDLKSLEDLLLLAKENDRRDIKDLIWKLSFLGVLKIDN</sequence>
<dbReference type="SUPFAM" id="SSF51197">
    <property type="entry name" value="Clavaminate synthase-like"/>
    <property type="match status" value="1"/>
</dbReference>
<dbReference type="HOGENOM" id="CLU_060700_1_0_6"/>
<dbReference type="EMBL" id="CP000687">
    <property type="protein sequence ID" value="ABY69679.1"/>
    <property type="molecule type" value="Genomic_DNA"/>
</dbReference>
<feature type="domain" description="JmjC" evidence="1">
    <location>
        <begin position="104"/>
        <end position="249"/>
    </location>
</feature>
<protein>
    <recommendedName>
        <fullName evidence="1">JmjC domain-containing protein</fullName>
    </recommendedName>
</protein>
<name>B0BQ44_ACTPJ</name>
<dbReference type="PROSITE" id="PS51184">
    <property type="entry name" value="JMJC"/>
    <property type="match status" value="1"/>
</dbReference>